<evidence type="ECO:0000313" key="7">
    <source>
        <dbReference type="EMBL" id="MFC5864764.1"/>
    </source>
</evidence>
<comment type="caution">
    <text evidence="7">The sequence shown here is derived from an EMBL/GenBank/DDBJ whole genome shotgun (WGS) entry which is preliminary data.</text>
</comment>
<organism evidence="7 8">
    <name type="scientific">Acidicapsa dinghuensis</name>
    <dbReference type="NCBI Taxonomy" id="2218256"/>
    <lineage>
        <taxon>Bacteria</taxon>
        <taxon>Pseudomonadati</taxon>
        <taxon>Acidobacteriota</taxon>
        <taxon>Terriglobia</taxon>
        <taxon>Terriglobales</taxon>
        <taxon>Acidobacteriaceae</taxon>
        <taxon>Acidicapsa</taxon>
    </lineage>
</organism>
<keyword evidence="4 5" id="KW-0472">Membrane</keyword>
<comment type="subcellular location">
    <subcellularLocation>
        <location evidence="1">Membrane</location>
    </subcellularLocation>
</comment>
<dbReference type="Proteomes" id="UP001596091">
    <property type="component" value="Unassembled WGS sequence"/>
</dbReference>
<evidence type="ECO:0000256" key="5">
    <source>
        <dbReference type="SAM" id="Phobius"/>
    </source>
</evidence>
<accession>A0ABW1ELF1</accession>
<reference evidence="8" key="1">
    <citation type="journal article" date="2019" name="Int. J. Syst. Evol. Microbiol.">
        <title>The Global Catalogue of Microorganisms (GCM) 10K type strain sequencing project: providing services to taxonomists for standard genome sequencing and annotation.</title>
        <authorList>
            <consortium name="The Broad Institute Genomics Platform"/>
            <consortium name="The Broad Institute Genome Sequencing Center for Infectious Disease"/>
            <person name="Wu L."/>
            <person name="Ma J."/>
        </authorList>
    </citation>
    <scope>NUCLEOTIDE SEQUENCE [LARGE SCALE GENOMIC DNA]</scope>
    <source>
        <strain evidence="8">JCM 4087</strain>
    </source>
</reference>
<protein>
    <submittedName>
        <fullName evidence="7">DUF4149 domain-containing protein</fullName>
    </submittedName>
</protein>
<feature type="transmembrane region" description="Helical" evidence="5">
    <location>
        <begin position="141"/>
        <end position="161"/>
    </location>
</feature>
<evidence type="ECO:0000259" key="6">
    <source>
        <dbReference type="Pfam" id="PF13664"/>
    </source>
</evidence>
<dbReference type="EMBL" id="JBHSPH010000010">
    <property type="protein sequence ID" value="MFC5864764.1"/>
    <property type="molecule type" value="Genomic_DNA"/>
</dbReference>
<dbReference type="InterPro" id="IPR025423">
    <property type="entry name" value="TMEM205-like"/>
</dbReference>
<evidence type="ECO:0000256" key="4">
    <source>
        <dbReference type="ARBA" id="ARBA00023136"/>
    </source>
</evidence>
<evidence type="ECO:0000313" key="8">
    <source>
        <dbReference type="Proteomes" id="UP001596091"/>
    </source>
</evidence>
<sequence>MKTILRTLLLLAFIVWLGAEIFFPVVAGVTFSHISDTHAAGQVVGGLLRILHGMGLVCGVVLLALLALAPAWGVYKSRSVLAPMVFIVLMLALTSYSQFVIIPAMEHDRIAAGGAIDAVPVDNPYRVDFNRLHGRSTTVEGSILLLGIVTVVLIAGAETAAKQP</sequence>
<dbReference type="RefSeq" id="WP_263332592.1">
    <property type="nucleotide sequence ID" value="NZ_JAGSYH010000001.1"/>
</dbReference>
<keyword evidence="8" id="KW-1185">Reference proteome</keyword>
<evidence type="ECO:0000256" key="1">
    <source>
        <dbReference type="ARBA" id="ARBA00004370"/>
    </source>
</evidence>
<feature type="transmembrane region" description="Helical" evidence="5">
    <location>
        <begin position="80"/>
        <end position="101"/>
    </location>
</feature>
<proteinExistence type="predicted"/>
<dbReference type="Pfam" id="PF13664">
    <property type="entry name" value="DUF4149"/>
    <property type="match status" value="1"/>
</dbReference>
<gene>
    <name evidence="7" type="ORF">ACFPT7_20820</name>
</gene>
<name>A0ABW1ELF1_9BACT</name>
<keyword evidence="3 5" id="KW-1133">Transmembrane helix</keyword>
<feature type="transmembrane region" description="Helical" evidence="5">
    <location>
        <begin position="51"/>
        <end position="73"/>
    </location>
</feature>
<keyword evidence="2 5" id="KW-0812">Transmembrane</keyword>
<feature type="domain" description="TMEM205-like" evidence="6">
    <location>
        <begin position="11"/>
        <end position="106"/>
    </location>
</feature>
<evidence type="ECO:0000256" key="3">
    <source>
        <dbReference type="ARBA" id="ARBA00022989"/>
    </source>
</evidence>
<evidence type="ECO:0000256" key="2">
    <source>
        <dbReference type="ARBA" id="ARBA00022692"/>
    </source>
</evidence>